<proteinExistence type="predicted"/>
<evidence type="ECO:0000256" key="1">
    <source>
        <dbReference type="SAM" id="MobiDB-lite"/>
    </source>
</evidence>
<gene>
    <name evidence="2" type="ORF">Cni_G05329</name>
</gene>
<keyword evidence="3" id="KW-1185">Reference proteome</keyword>
<accession>A0AAQ3Q5B4</accession>
<feature type="compositionally biased region" description="Low complexity" evidence="1">
    <location>
        <begin position="1"/>
        <end position="19"/>
    </location>
</feature>
<reference evidence="2 3" key="1">
    <citation type="submission" date="2023-10" db="EMBL/GenBank/DDBJ databases">
        <title>Chromosome-scale genome assembly provides insights into flower coloration mechanisms of Canna indica.</title>
        <authorList>
            <person name="Li C."/>
        </authorList>
    </citation>
    <scope>NUCLEOTIDE SEQUENCE [LARGE SCALE GENOMIC DNA]</scope>
    <source>
        <tissue evidence="2">Flower</tissue>
    </source>
</reference>
<sequence length="89" mass="10162">MRRSTTRLTPPSTWPTTSSVKRMQSREPIIPCTNRFAHDREDTSVLFKVLSAFAFRDISITKIESHLQASLAETRAQNAGIHLLPLCHW</sequence>
<name>A0AAQ3Q5B4_9LILI</name>
<dbReference type="Proteomes" id="UP001327560">
    <property type="component" value="Chromosome 2"/>
</dbReference>
<dbReference type="AlphaFoldDB" id="A0AAQ3Q5B4"/>
<evidence type="ECO:0000313" key="2">
    <source>
        <dbReference type="EMBL" id="WOK96622.1"/>
    </source>
</evidence>
<dbReference type="EMBL" id="CP136891">
    <property type="protein sequence ID" value="WOK96622.1"/>
    <property type="molecule type" value="Genomic_DNA"/>
</dbReference>
<feature type="region of interest" description="Disordered" evidence="1">
    <location>
        <begin position="1"/>
        <end position="23"/>
    </location>
</feature>
<organism evidence="2 3">
    <name type="scientific">Canna indica</name>
    <name type="common">Indian-shot</name>
    <dbReference type="NCBI Taxonomy" id="4628"/>
    <lineage>
        <taxon>Eukaryota</taxon>
        <taxon>Viridiplantae</taxon>
        <taxon>Streptophyta</taxon>
        <taxon>Embryophyta</taxon>
        <taxon>Tracheophyta</taxon>
        <taxon>Spermatophyta</taxon>
        <taxon>Magnoliopsida</taxon>
        <taxon>Liliopsida</taxon>
        <taxon>Zingiberales</taxon>
        <taxon>Cannaceae</taxon>
        <taxon>Canna</taxon>
    </lineage>
</organism>
<dbReference type="Gene3D" id="3.30.70.260">
    <property type="match status" value="1"/>
</dbReference>
<protein>
    <submittedName>
        <fullName evidence="2">Uncharacterized protein</fullName>
    </submittedName>
</protein>
<evidence type="ECO:0000313" key="3">
    <source>
        <dbReference type="Proteomes" id="UP001327560"/>
    </source>
</evidence>